<name>A0A1M8A911_MALS4</name>
<feature type="region of interest" description="Disordered" evidence="1">
    <location>
        <begin position="526"/>
        <end position="604"/>
    </location>
</feature>
<dbReference type="AlphaFoldDB" id="A0A1M8A911"/>
<feature type="region of interest" description="Disordered" evidence="1">
    <location>
        <begin position="85"/>
        <end position="229"/>
    </location>
</feature>
<feature type="region of interest" description="Disordered" evidence="1">
    <location>
        <begin position="247"/>
        <end position="268"/>
    </location>
</feature>
<keyword evidence="4" id="KW-1185">Reference proteome</keyword>
<dbReference type="Gene3D" id="1.20.900.10">
    <property type="entry name" value="Dbl homology (DH) domain"/>
    <property type="match status" value="1"/>
</dbReference>
<dbReference type="SUPFAM" id="SSF52058">
    <property type="entry name" value="L domain-like"/>
    <property type="match status" value="1"/>
</dbReference>
<feature type="compositionally biased region" description="Polar residues" evidence="1">
    <location>
        <begin position="249"/>
        <end position="265"/>
    </location>
</feature>
<evidence type="ECO:0000256" key="1">
    <source>
        <dbReference type="SAM" id="MobiDB-lite"/>
    </source>
</evidence>
<dbReference type="PROSITE" id="PS50010">
    <property type="entry name" value="DH_2"/>
    <property type="match status" value="1"/>
</dbReference>
<dbReference type="GO" id="GO:0005085">
    <property type="term" value="F:guanyl-nucleotide exchange factor activity"/>
    <property type="evidence" value="ECO:0007669"/>
    <property type="project" value="InterPro"/>
</dbReference>
<feature type="compositionally biased region" description="Polar residues" evidence="1">
    <location>
        <begin position="85"/>
        <end position="111"/>
    </location>
</feature>
<proteinExistence type="predicted"/>
<evidence type="ECO:0000313" key="3">
    <source>
        <dbReference type="EMBL" id="SHO78975.1"/>
    </source>
</evidence>
<dbReference type="SMART" id="SM00325">
    <property type="entry name" value="RhoGEF"/>
    <property type="match status" value="1"/>
</dbReference>
<dbReference type="PANTHER" id="PTHR12673">
    <property type="entry name" value="FACIOGENITAL DYSPLASIA PROTEIN"/>
    <property type="match status" value="1"/>
</dbReference>
<feature type="region of interest" description="Disordered" evidence="1">
    <location>
        <begin position="286"/>
        <end position="307"/>
    </location>
</feature>
<sequence length="1181" mass="129618">MSQVPSSKLGNQEPTYGSSTPESSRWFRQRMRRPRQPSTPPAIQPELASGDVFLATQRRTVSTPLEANYLNGGMPSLLAVSLADSTLQGNQSPRASPSVQRRASISGTPSPLRQPLIVRRASVQIARGSPRDNELGTRTTPHKSVDSRTAAASSMGVPRHDLRLPLSAGPTGRTSIDTRYNTPPQSPPDITPYTPSPLAEQPSQTSDSLQRMNTSLGTSGTLPASMEEPLSDMRSLNVSYNLARESATERLSPSSAFGPSHSTPSPVLKRRTTLMSPLATLGTPSLSNNLASARDGKAVPNSVMDSDSSHVAPLMIRTDFDDFHWETFDALPTSPLQETHQPVLSPPQAVDLARTGRGFIGIVTSEDDVPSQVQPITTHLTIKQCPLSSYACLATPYSLVVLDLAGCGLHAVPRELAHCHALEELNISNNPLGDSASDAPFAPLLQIPRLRVLLADDCGLTMIPVEILSLTQLQILGLRRNQLAHIPSWLSRLDYLQVLLIEGNTNWTAPWRSILTPLLEMEHSLDRESTELAPQASGKFGVTGGEPRRPGSSPGLFQRLRNGTARVMSNSERSSKWFRSKESTAPAETARNASKPSPPSANLRSLMVPLSAPSQTTVLPMPSLGEKNEELPFPSFFLPIYNNEDGDAAVRWLKKYGVLHVHQLLEYLRDMDDLRPEQHRETIPVSLPVSSSALGSPGISYSAISSIAGSDSTPLDTPGEVALRGGILEEAGANTFASPSTGTSTTAGSTDVKENAIKRGLVLNEVIETERTYVAGLSELMDIYVQGARQPLDSGTDERVMSVPMERLVFGHVEGIVHFHRDAFLPSLEQATYRLKMLTDPNSEAYPAITAQIAADVANVFSEHAAYFKMYMNYVNQYETAVSSIAKWSEPSTMRSRPTMKTSSSSLTNRAQRLLLSDSPVEERGSDDIILSASEQRRFQSYMRRCRRDPRHSQISLEGYLLLPIQRIPRYRMMLDQLIKCTSSDMLPDTDRESLARAFAHISLVASWVNEGKRQSEQGRRLLQWQMKLRGNFSAPLVQPHRRLVCDGPLRLCRVNKLLGRPTHLFPEDDVLEQSNMFLPVHLLLCNDLAVVVSDLAASESPATPVSPLNPSDPDSVDLIAVLKPQVRMVQQKGKNRLLPPASVTGEVYVRVVDARYVFYFCAQSPRDAVRWRTAINTQPF</sequence>
<feature type="compositionally biased region" description="Polar residues" evidence="1">
    <location>
        <begin position="172"/>
        <end position="183"/>
    </location>
</feature>
<reference evidence="4" key="1">
    <citation type="journal article" date="2017" name="Nucleic Acids Res.">
        <title>Proteogenomics produces comprehensive and highly accurate protein-coding gene annotation in a complete genome assembly of Malassezia sympodialis.</title>
        <authorList>
            <person name="Zhu Y."/>
            <person name="Engstroem P.G."/>
            <person name="Tellgren-Roth C."/>
            <person name="Baudo C.D."/>
            <person name="Kennell J.C."/>
            <person name="Sun S."/>
            <person name="Billmyre R.B."/>
            <person name="Schroeder M.S."/>
            <person name="Andersson A."/>
            <person name="Holm T."/>
            <person name="Sigurgeirsson B."/>
            <person name="Wu G."/>
            <person name="Sankaranarayanan S.R."/>
            <person name="Siddharthan R."/>
            <person name="Sanyal K."/>
            <person name="Lundeberg J."/>
            <person name="Nystedt B."/>
            <person name="Boekhout T."/>
            <person name="Dawson T.L. Jr."/>
            <person name="Heitman J."/>
            <person name="Scheynius A."/>
            <person name="Lehtioe J."/>
        </authorList>
    </citation>
    <scope>NUCLEOTIDE SEQUENCE [LARGE SCALE GENOMIC DNA]</scope>
    <source>
        <strain evidence="4">ATCC 42132</strain>
    </source>
</reference>
<dbReference type="Pfam" id="PF00621">
    <property type="entry name" value="RhoGEF"/>
    <property type="match status" value="1"/>
</dbReference>
<dbReference type="CDD" id="cd00160">
    <property type="entry name" value="RhoGEF"/>
    <property type="match status" value="1"/>
</dbReference>
<dbReference type="SUPFAM" id="SSF48065">
    <property type="entry name" value="DBL homology domain (DH-domain)"/>
    <property type="match status" value="1"/>
</dbReference>
<gene>
    <name evidence="3" type="ORF">MSYG_3324</name>
</gene>
<evidence type="ECO:0000313" key="4">
    <source>
        <dbReference type="Proteomes" id="UP000186303"/>
    </source>
</evidence>
<dbReference type="GO" id="GO:0005737">
    <property type="term" value="C:cytoplasm"/>
    <property type="evidence" value="ECO:0007669"/>
    <property type="project" value="TreeGrafter"/>
</dbReference>
<dbReference type="Gene3D" id="3.80.10.10">
    <property type="entry name" value="Ribonuclease Inhibitor"/>
    <property type="match status" value="1"/>
</dbReference>
<dbReference type="OrthoDB" id="660555at2759"/>
<evidence type="ECO:0000259" key="2">
    <source>
        <dbReference type="PROSITE" id="PS50010"/>
    </source>
</evidence>
<dbReference type="OMA" id="WKALMEP"/>
<accession>A0A1M8A911</accession>
<dbReference type="InterPro" id="IPR035899">
    <property type="entry name" value="DBL_dom_sf"/>
</dbReference>
<feature type="compositionally biased region" description="Basic and acidic residues" evidence="1">
    <location>
        <begin position="573"/>
        <end position="582"/>
    </location>
</feature>
<feature type="domain" description="DH" evidence="2">
    <location>
        <begin position="758"/>
        <end position="1012"/>
    </location>
</feature>
<dbReference type="STRING" id="1230383.A0A1M8A911"/>
<dbReference type="EMBL" id="LT671825">
    <property type="protein sequence ID" value="SHO78975.1"/>
    <property type="molecule type" value="Genomic_DNA"/>
</dbReference>
<dbReference type="InterPro" id="IPR051092">
    <property type="entry name" value="FYVE_RhoGEF_PH"/>
</dbReference>
<organism evidence="3 4">
    <name type="scientific">Malassezia sympodialis (strain ATCC 42132)</name>
    <name type="common">Atopic eczema-associated yeast</name>
    <dbReference type="NCBI Taxonomy" id="1230383"/>
    <lineage>
        <taxon>Eukaryota</taxon>
        <taxon>Fungi</taxon>
        <taxon>Dikarya</taxon>
        <taxon>Basidiomycota</taxon>
        <taxon>Ustilaginomycotina</taxon>
        <taxon>Malasseziomycetes</taxon>
        <taxon>Malasseziales</taxon>
        <taxon>Malasseziaceae</taxon>
        <taxon>Malassezia</taxon>
    </lineage>
</organism>
<dbReference type="InterPro" id="IPR000219">
    <property type="entry name" value="DH_dom"/>
</dbReference>
<feature type="compositionally biased region" description="Polar residues" evidence="1">
    <location>
        <begin position="201"/>
        <end position="222"/>
    </location>
</feature>
<feature type="region of interest" description="Disordered" evidence="1">
    <location>
        <begin position="1"/>
        <end position="51"/>
    </location>
</feature>
<dbReference type="PANTHER" id="PTHR12673:SF270">
    <property type="entry name" value="FYVE-TYPE DOMAIN-CONTAINING PROTEIN"/>
    <property type="match status" value="1"/>
</dbReference>
<dbReference type="InterPro" id="IPR032675">
    <property type="entry name" value="LRR_dom_sf"/>
</dbReference>
<feature type="compositionally biased region" description="Polar residues" evidence="1">
    <location>
        <begin position="1"/>
        <end position="22"/>
    </location>
</feature>
<protein>
    <recommendedName>
        <fullName evidence="2">DH domain-containing protein</fullName>
    </recommendedName>
</protein>
<dbReference type="Proteomes" id="UP000186303">
    <property type="component" value="Chromosome 5"/>
</dbReference>
<feature type="compositionally biased region" description="Polar residues" evidence="1">
    <location>
        <begin position="591"/>
        <end position="603"/>
    </location>
</feature>
<dbReference type="VEuPathDB" id="FungiDB:MSYG_3324"/>